<accession>M2N682</accession>
<name>M2N682_BAUPA</name>
<dbReference type="EMBL" id="KB445551">
    <property type="protein sequence ID" value="EMC99558.1"/>
    <property type="molecule type" value="Genomic_DNA"/>
</dbReference>
<dbReference type="AlphaFoldDB" id="M2N682"/>
<dbReference type="RefSeq" id="XP_007672901.1">
    <property type="nucleotide sequence ID" value="XM_007674711.1"/>
</dbReference>
<organism evidence="1 2">
    <name type="scientific">Baudoinia panamericana (strain UAMH 10762)</name>
    <name type="common">Angels' share fungus</name>
    <name type="synonym">Baudoinia compniacensis (strain UAMH 10762)</name>
    <dbReference type="NCBI Taxonomy" id="717646"/>
    <lineage>
        <taxon>Eukaryota</taxon>
        <taxon>Fungi</taxon>
        <taxon>Dikarya</taxon>
        <taxon>Ascomycota</taxon>
        <taxon>Pezizomycotina</taxon>
        <taxon>Dothideomycetes</taxon>
        <taxon>Dothideomycetidae</taxon>
        <taxon>Mycosphaerellales</taxon>
        <taxon>Teratosphaeriaceae</taxon>
        <taxon>Baudoinia</taxon>
    </lineage>
</organism>
<dbReference type="HOGENOM" id="CLU_2542228_0_0_1"/>
<dbReference type="KEGG" id="bcom:BAUCODRAFT_29924"/>
<dbReference type="Proteomes" id="UP000011761">
    <property type="component" value="Unassembled WGS sequence"/>
</dbReference>
<reference evidence="1 2" key="1">
    <citation type="journal article" date="2012" name="PLoS Pathog.">
        <title>Diverse lifestyles and strategies of plant pathogenesis encoded in the genomes of eighteen Dothideomycetes fungi.</title>
        <authorList>
            <person name="Ohm R.A."/>
            <person name="Feau N."/>
            <person name="Henrissat B."/>
            <person name="Schoch C.L."/>
            <person name="Horwitz B.A."/>
            <person name="Barry K.W."/>
            <person name="Condon B.J."/>
            <person name="Copeland A.C."/>
            <person name="Dhillon B."/>
            <person name="Glaser F."/>
            <person name="Hesse C.N."/>
            <person name="Kosti I."/>
            <person name="LaButti K."/>
            <person name="Lindquist E.A."/>
            <person name="Lucas S."/>
            <person name="Salamov A.A."/>
            <person name="Bradshaw R.E."/>
            <person name="Ciuffetti L."/>
            <person name="Hamelin R.C."/>
            <person name="Kema G.H.J."/>
            <person name="Lawrence C."/>
            <person name="Scott J.A."/>
            <person name="Spatafora J.W."/>
            <person name="Turgeon B.G."/>
            <person name="de Wit P.J.G.M."/>
            <person name="Zhong S."/>
            <person name="Goodwin S.B."/>
            <person name="Grigoriev I.V."/>
        </authorList>
    </citation>
    <scope>NUCLEOTIDE SEQUENCE [LARGE SCALE GENOMIC DNA]</scope>
    <source>
        <strain evidence="1 2">UAMH 10762</strain>
    </source>
</reference>
<evidence type="ECO:0000313" key="1">
    <source>
        <dbReference type="EMBL" id="EMC99558.1"/>
    </source>
</evidence>
<gene>
    <name evidence="1" type="ORF">BAUCODRAFT_29924</name>
</gene>
<proteinExistence type="predicted"/>
<keyword evidence="2" id="KW-1185">Reference proteome</keyword>
<protein>
    <submittedName>
        <fullName evidence="1">Uncharacterized protein</fullName>
    </submittedName>
</protein>
<dbReference type="GeneID" id="19111053"/>
<sequence>MLASIRLASCALRRSVDDIPLRRRVRCHIPRTSCTISSILAVRIWLEYKPSSHAAGTRVVQVPPRFSSQVPSYTAGCDSVIDC</sequence>
<evidence type="ECO:0000313" key="2">
    <source>
        <dbReference type="Proteomes" id="UP000011761"/>
    </source>
</evidence>